<dbReference type="EMBL" id="BAAAPE010000002">
    <property type="protein sequence ID" value="GAA2067117.1"/>
    <property type="molecule type" value="Genomic_DNA"/>
</dbReference>
<name>A0ABP5HCE1_9ACTN</name>
<protein>
    <submittedName>
        <fullName evidence="2">C39 family peptidase</fullName>
    </submittedName>
</protein>
<accession>A0ABP5HCE1</accession>
<comment type="caution">
    <text evidence="2">The sequence shown here is derived from an EMBL/GenBank/DDBJ whole genome shotgun (WGS) entry which is preliminary data.</text>
</comment>
<dbReference type="RefSeq" id="WP_344525159.1">
    <property type="nucleotide sequence ID" value="NZ_BAAAPE010000002.1"/>
</dbReference>
<keyword evidence="3" id="KW-1185">Reference proteome</keyword>
<proteinExistence type="predicted"/>
<feature type="domain" description="Peptidase C39-like" evidence="1">
    <location>
        <begin position="9"/>
        <end position="176"/>
    </location>
</feature>
<evidence type="ECO:0000313" key="3">
    <source>
        <dbReference type="Proteomes" id="UP001500016"/>
    </source>
</evidence>
<dbReference type="Proteomes" id="UP001500016">
    <property type="component" value="Unassembled WGS sequence"/>
</dbReference>
<reference evidence="3" key="1">
    <citation type="journal article" date="2019" name="Int. J. Syst. Evol. Microbiol.">
        <title>The Global Catalogue of Microorganisms (GCM) 10K type strain sequencing project: providing services to taxonomists for standard genome sequencing and annotation.</title>
        <authorList>
            <consortium name="The Broad Institute Genomics Platform"/>
            <consortium name="The Broad Institute Genome Sequencing Center for Infectious Disease"/>
            <person name="Wu L."/>
            <person name="Ma J."/>
        </authorList>
    </citation>
    <scope>NUCLEOTIDE SEQUENCE [LARGE SCALE GENOMIC DNA]</scope>
    <source>
        <strain evidence="3">JCM 15478</strain>
    </source>
</reference>
<dbReference type="InterPro" id="IPR039564">
    <property type="entry name" value="Peptidase_C39-like"/>
</dbReference>
<evidence type="ECO:0000259" key="1">
    <source>
        <dbReference type="Pfam" id="PF13529"/>
    </source>
</evidence>
<dbReference type="Gene3D" id="3.90.70.10">
    <property type="entry name" value="Cysteine proteinases"/>
    <property type="match status" value="1"/>
</dbReference>
<gene>
    <name evidence="2" type="ORF">GCM10009801_14170</name>
</gene>
<sequence length="214" mass="23526">MPETPHVTSVPYYAQWESPELVGEIVSGRLPAQEDPLWQKSGAETPDDYAYWSWRLCGMACLRMALDHWRGTAPPPVSLARECQEAGAYVRHEDGRLDGLIYAPFAVHARARWGLGAVSRPGLSPREVRAHLDSGGLAMLSVHPSLRTLDPAPPHKGGHLVLAVAADEEHLYVHNPSGFPGESQRAFAVPWPELDRFFAGRGVLLADRPDGRTL</sequence>
<evidence type="ECO:0000313" key="2">
    <source>
        <dbReference type="EMBL" id="GAA2067117.1"/>
    </source>
</evidence>
<dbReference type="Pfam" id="PF13529">
    <property type="entry name" value="Peptidase_C39_2"/>
    <property type="match status" value="1"/>
</dbReference>
<organism evidence="2 3">
    <name type="scientific">Streptomyces albiaxialis</name>
    <dbReference type="NCBI Taxonomy" id="329523"/>
    <lineage>
        <taxon>Bacteria</taxon>
        <taxon>Bacillati</taxon>
        <taxon>Actinomycetota</taxon>
        <taxon>Actinomycetes</taxon>
        <taxon>Kitasatosporales</taxon>
        <taxon>Streptomycetaceae</taxon>
        <taxon>Streptomyces</taxon>
    </lineage>
</organism>